<protein>
    <submittedName>
        <fullName evidence="1">Uncharacterized protein</fullName>
    </submittedName>
</protein>
<dbReference type="RefSeq" id="WP_055264285.1">
    <property type="nucleotide sequence ID" value="NZ_CYXV01000020.1"/>
</dbReference>
<organism evidence="1 2">
    <name type="scientific">Roseburia faecis</name>
    <dbReference type="NCBI Taxonomy" id="301302"/>
    <lineage>
        <taxon>Bacteria</taxon>
        <taxon>Bacillati</taxon>
        <taxon>Bacillota</taxon>
        <taxon>Clostridia</taxon>
        <taxon>Lachnospirales</taxon>
        <taxon>Lachnospiraceae</taxon>
        <taxon>Roseburia</taxon>
    </lineage>
</organism>
<reference evidence="1 2" key="1">
    <citation type="submission" date="2015-09" db="EMBL/GenBank/DDBJ databases">
        <authorList>
            <consortium name="Pathogen Informatics"/>
        </authorList>
    </citation>
    <scope>NUCLEOTIDE SEQUENCE [LARGE SCALE GENOMIC DNA]</scope>
    <source>
        <strain evidence="1 2">2789STDY5608863</strain>
    </source>
</reference>
<gene>
    <name evidence="1" type="ORF">ERS852420_03329</name>
</gene>
<evidence type="ECO:0000313" key="1">
    <source>
        <dbReference type="EMBL" id="CUN19025.1"/>
    </source>
</evidence>
<dbReference type="EMBL" id="CYXV01000020">
    <property type="protein sequence ID" value="CUN19025.1"/>
    <property type="molecule type" value="Genomic_DNA"/>
</dbReference>
<dbReference type="Proteomes" id="UP000095495">
    <property type="component" value="Unassembled WGS sequence"/>
</dbReference>
<accession>A0A173UYA3</accession>
<sequence>MHIVKELIDNISSTSLNRFLTEQKIANEQRLSFSDHRVLLEQLCQSGLISVEDLNDFFFQELLYGHHRLMRVYSLTASTCLRLKSRDSWGRLMRKFQIPDWAYNQIIATIPQKEDSTKLAAIQEERRNGNLIRVHLIFVFCMLKDSAGQIEEECSYLPVTIDMEQRCMIVKVWNQHGIIQESRPQIQLDKIYSIVEENLELELDNNRAADPQNVLYDMSKELFNQFFERLPNIKEIDDKRESLSSIIDAMLQNIPLHHVEQKDGKLYMPDGIINLEEELYRLIQQTALYDYREDHALESLLPREEKYVSRIRFSDRDNLSANLTGENGVDCIYDAKTFMCIRDSLDIVKRIISLTVNFPRARGVLQVKYEADNYQFLTLHILEGKYYSEEEFQQIWGLYKEYERKRSGSAMYENPAAVDTKAM</sequence>
<name>A0A173UYA3_9FIRM</name>
<dbReference type="AlphaFoldDB" id="A0A173UYA3"/>
<evidence type="ECO:0000313" key="2">
    <source>
        <dbReference type="Proteomes" id="UP000095495"/>
    </source>
</evidence>
<proteinExistence type="predicted"/>